<dbReference type="PANTHER" id="PTHR44051">
    <property type="entry name" value="GLUTATHIONE S-TRANSFERASE-RELATED"/>
    <property type="match status" value="1"/>
</dbReference>
<dbReference type="InterPro" id="IPR034345">
    <property type="entry name" value="Gtt2-like_N"/>
</dbReference>
<name>B4RGT5_PHEZH</name>
<organism evidence="4 5">
    <name type="scientific">Phenylobacterium zucineum (strain HLK1)</name>
    <dbReference type="NCBI Taxonomy" id="450851"/>
    <lineage>
        <taxon>Bacteria</taxon>
        <taxon>Pseudomonadati</taxon>
        <taxon>Pseudomonadota</taxon>
        <taxon>Alphaproteobacteria</taxon>
        <taxon>Caulobacterales</taxon>
        <taxon>Caulobacteraceae</taxon>
        <taxon>Phenylobacterium</taxon>
    </lineage>
</organism>
<dbReference type="KEGG" id="pzu:PHZ_c0887"/>
<evidence type="ECO:0000259" key="2">
    <source>
        <dbReference type="PROSITE" id="PS50404"/>
    </source>
</evidence>
<dbReference type="EMBL" id="CP000747">
    <property type="protein sequence ID" value="ACG77301.1"/>
    <property type="molecule type" value="Genomic_DNA"/>
</dbReference>
<dbReference type="SUPFAM" id="SSF47616">
    <property type="entry name" value="GST C-terminal domain-like"/>
    <property type="match status" value="1"/>
</dbReference>
<dbReference type="InterPro" id="IPR004045">
    <property type="entry name" value="Glutathione_S-Trfase_N"/>
</dbReference>
<reference evidence="4 5" key="1">
    <citation type="journal article" date="2008" name="BMC Genomics">
        <title>Complete genome of Phenylobacterium zucineum - a novel facultative intracellular bacterium isolated from human erythroleukemia cell line K562.</title>
        <authorList>
            <person name="Luo Y."/>
            <person name="Xu X."/>
            <person name="Ding Z."/>
            <person name="Liu Z."/>
            <person name="Zhang B."/>
            <person name="Yan Z."/>
            <person name="Sun J."/>
            <person name="Hu S."/>
            <person name="Hu X."/>
        </authorList>
    </citation>
    <scope>NUCLEOTIDE SEQUENCE [LARGE SCALE GENOMIC DNA]</scope>
    <source>
        <strain evidence="4 5">HLK1</strain>
    </source>
</reference>
<gene>
    <name evidence="4" type="ordered locus">PHZ_c0887</name>
</gene>
<dbReference type="Gene3D" id="1.20.1050.10">
    <property type="match status" value="1"/>
</dbReference>
<evidence type="ECO:0000259" key="3">
    <source>
        <dbReference type="PROSITE" id="PS50405"/>
    </source>
</evidence>
<dbReference type="InterPro" id="IPR036249">
    <property type="entry name" value="Thioredoxin-like_sf"/>
</dbReference>
<dbReference type="PROSITE" id="PS50404">
    <property type="entry name" value="GST_NTER"/>
    <property type="match status" value="1"/>
</dbReference>
<dbReference type="PANTHER" id="PTHR44051:SF8">
    <property type="entry name" value="GLUTATHIONE S-TRANSFERASE GSTA"/>
    <property type="match status" value="1"/>
</dbReference>
<dbReference type="Pfam" id="PF02798">
    <property type="entry name" value="GST_N"/>
    <property type="match status" value="1"/>
</dbReference>
<dbReference type="AlphaFoldDB" id="B4RGT5"/>
<protein>
    <submittedName>
        <fullName evidence="4">Glutathione S-transferase</fullName>
    </submittedName>
</protein>
<dbReference type="GO" id="GO:0016740">
    <property type="term" value="F:transferase activity"/>
    <property type="evidence" value="ECO:0007669"/>
    <property type="project" value="UniProtKB-KW"/>
</dbReference>
<evidence type="ECO:0000313" key="4">
    <source>
        <dbReference type="EMBL" id="ACG77301.1"/>
    </source>
</evidence>
<sequence length="230" mass="25685">MTGSDRACTFLGNEEGSPPMKLYDTPLAPNPRRVRWFMAEKGIDDVEVVTLNIIEGQHKTPEYLRKAGLANVPMLELDDGTCITESVAICRYLESRYPEPNLFGRTPEETAVIEMWTRRAEMLVATPLMLGVRHTHPMMGKLEQQNPQVGEYNLQAALKALKVLDRRLGESEWLAGERLTIADIVAFVGLDFGRMIKLKPPEELKNVGRWAEAMRARPAAAAGMPQKAPA</sequence>
<keyword evidence="4" id="KW-0808">Transferase</keyword>
<dbReference type="STRING" id="450851.PHZ_c0887"/>
<dbReference type="InterPro" id="IPR010987">
    <property type="entry name" value="Glutathione-S-Trfase_C-like"/>
</dbReference>
<evidence type="ECO:0000256" key="1">
    <source>
        <dbReference type="RuleBase" id="RU003494"/>
    </source>
</evidence>
<feature type="domain" description="GST N-terminal" evidence="2">
    <location>
        <begin position="18"/>
        <end position="101"/>
    </location>
</feature>
<dbReference type="SFLD" id="SFLDG00358">
    <property type="entry name" value="Main_(cytGST)"/>
    <property type="match status" value="1"/>
</dbReference>
<dbReference type="PROSITE" id="PS50405">
    <property type="entry name" value="GST_CTER"/>
    <property type="match status" value="1"/>
</dbReference>
<comment type="similarity">
    <text evidence="1">Belongs to the GST superfamily.</text>
</comment>
<keyword evidence="5" id="KW-1185">Reference proteome</keyword>
<evidence type="ECO:0000313" key="5">
    <source>
        <dbReference type="Proteomes" id="UP000001868"/>
    </source>
</evidence>
<dbReference type="CDD" id="cd03051">
    <property type="entry name" value="GST_N_GTT2_like"/>
    <property type="match status" value="1"/>
</dbReference>
<dbReference type="InterPro" id="IPR036282">
    <property type="entry name" value="Glutathione-S-Trfase_C_sf"/>
</dbReference>
<dbReference type="Gene3D" id="3.40.30.10">
    <property type="entry name" value="Glutaredoxin"/>
    <property type="match status" value="1"/>
</dbReference>
<feature type="domain" description="GST C-terminal" evidence="3">
    <location>
        <begin position="106"/>
        <end position="230"/>
    </location>
</feature>
<dbReference type="InterPro" id="IPR004046">
    <property type="entry name" value="GST_C"/>
</dbReference>
<accession>B4RGT5</accession>
<dbReference type="Pfam" id="PF00043">
    <property type="entry name" value="GST_C"/>
    <property type="match status" value="1"/>
</dbReference>
<dbReference type="HOGENOM" id="CLU_011226_6_3_5"/>
<proteinExistence type="inferred from homology"/>
<dbReference type="InterPro" id="IPR040079">
    <property type="entry name" value="Glutathione_S-Trfase"/>
</dbReference>
<dbReference type="SUPFAM" id="SSF52833">
    <property type="entry name" value="Thioredoxin-like"/>
    <property type="match status" value="1"/>
</dbReference>
<dbReference type="Proteomes" id="UP000001868">
    <property type="component" value="Chromosome"/>
</dbReference>
<dbReference type="SFLD" id="SFLDS00019">
    <property type="entry name" value="Glutathione_Transferase_(cytos"/>
    <property type="match status" value="1"/>
</dbReference>
<dbReference type="eggNOG" id="COG0625">
    <property type="taxonomic scope" value="Bacteria"/>
</dbReference>